<dbReference type="InterPro" id="IPR036867">
    <property type="entry name" value="R3H_dom_sf"/>
</dbReference>
<feature type="compositionally biased region" description="Basic and acidic residues" evidence="1">
    <location>
        <begin position="151"/>
        <end position="165"/>
    </location>
</feature>
<dbReference type="PROSITE" id="PS50174">
    <property type="entry name" value="G_PATCH"/>
    <property type="match status" value="1"/>
</dbReference>
<dbReference type="SMART" id="SM00443">
    <property type="entry name" value="G_patch"/>
    <property type="match status" value="1"/>
</dbReference>
<dbReference type="PANTHER" id="PTHR48430">
    <property type="entry name" value="PARTNER OF XRN-2 PROTEIN 1"/>
    <property type="match status" value="1"/>
</dbReference>
<dbReference type="Pfam" id="PF01424">
    <property type="entry name" value="R3H"/>
    <property type="match status" value="1"/>
</dbReference>
<evidence type="ECO:0000256" key="1">
    <source>
        <dbReference type="SAM" id="MobiDB-lite"/>
    </source>
</evidence>
<dbReference type="InterPro" id="IPR000467">
    <property type="entry name" value="G_patch_dom"/>
</dbReference>
<gene>
    <name evidence="4" type="ORF">CHILSU_LOCUS7655</name>
</gene>
<dbReference type="EMBL" id="OU963921">
    <property type="protein sequence ID" value="CAH0404331.1"/>
    <property type="molecule type" value="Genomic_DNA"/>
</dbReference>
<reference evidence="4" key="1">
    <citation type="submission" date="2021-12" db="EMBL/GenBank/DDBJ databases">
        <authorList>
            <person name="King R."/>
        </authorList>
    </citation>
    <scope>NUCLEOTIDE SEQUENCE</scope>
</reference>
<feature type="domain" description="XRN2-binding (XTBD)" evidence="3">
    <location>
        <begin position="9"/>
        <end position="93"/>
    </location>
</feature>
<dbReference type="PANTHER" id="PTHR48430:SF1">
    <property type="entry name" value="PARTNER OF XRN-2 PROTEIN 1"/>
    <property type="match status" value="1"/>
</dbReference>
<accession>A0ABN8B4Y9</accession>
<dbReference type="Pfam" id="PF11952">
    <property type="entry name" value="XTBD"/>
    <property type="match status" value="1"/>
</dbReference>
<dbReference type="InterPro" id="IPR021859">
    <property type="entry name" value="XTBD"/>
</dbReference>
<evidence type="ECO:0000313" key="5">
    <source>
        <dbReference type="Proteomes" id="UP001153292"/>
    </source>
</evidence>
<name>A0ABN8B4Y9_CHISP</name>
<sequence length="453" mass="51319">MSFDVNWNPDKYREEHESDEHWELRKAFMVRWKNDYPEERLVCLARVFTNMEFMGCRYPPEIMHEVAGLSHEVAQSYRNSRKTKLQRTFVSASTAAEDRAKGVKREGGVITNSPPTKSAKIDFVPQGQIIEEPEVVDTDEVVHNDMPTNDLKTDSSESKIEQEKSSSELVDKTNEYLDDLMKIKCLQIRQFTDRMFTTEYGRMVLLVRPWASKLWNIQTSCQVCSVSLQTKYNDGWFSLCINGILVAQAKGSKAEAKSIVEMLAWDRLKREIITVLVKEQWIAQNGSRISTDDITQPTKQNDFGAPVDSSVAAKMMKLMGWKGGGLGADAQGIAEPIQPQMQMVNRSGLGSATQDMNSFRRAATELMSRYIVSDTLDVDLVFSGEFSKEERALLHQCAQKARLASRSYGDKDRFLVVKKKLNPFSLVRAIVDKGGVTPKYQVFLPAALLGNRR</sequence>
<evidence type="ECO:0000259" key="3">
    <source>
        <dbReference type="PROSITE" id="PS51827"/>
    </source>
</evidence>
<dbReference type="Proteomes" id="UP001153292">
    <property type="component" value="Chromosome 28"/>
</dbReference>
<dbReference type="SUPFAM" id="SSF82708">
    <property type="entry name" value="R3H domain"/>
    <property type="match status" value="1"/>
</dbReference>
<dbReference type="InterPro" id="IPR001374">
    <property type="entry name" value="R3H_dom"/>
</dbReference>
<organism evidence="4 5">
    <name type="scientific">Chilo suppressalis</name>
    <name type="common">Asiatic rice borer moth</name>
    <dbReference type="NCBI Taxonomy" id="168631"/>
    <lineage>
        <taxon>Eukaryota</taxon>
        <taxon>Metazoa</taxon>
        <taxon>Ecdysozoa</taxon>
        <taxon>Arthropoda</taxon>
        <taxon>Hexapoda</taxon>
        <taxon>Insecta</taxon>
        <taxon>Pterygota</taxon>
        <taxon>Neoptera</taxon>
        <taxon>Endopterygota</taxon>
        <taxon>Lepidoptera</taxon>
        <taxon>Glossata</taxon>
        <taxon>Ditrysia</taxon>
        <taxon>Pyraloidea</taxon>
        <taxon>Crambidae</taxon>
        <taxon>Crambinae</taxon>
        <taxon>Chilo</taxon>
    </lineage>
</organism>
<keyword evidence="5" id="KW-1185">Reference proteome</keyword>
<evidence type="ECO:0000313" key="4">
    <source>
        <dbReference type="EMBL" id="CAH0404331.1"/>
    </source>
</evidence>
<protein>
    <recommendedName>
        <fullName evidence="6">NF-kappa-B-repressing factor</fullName>
    </recommendedName>
</protein>
<proteinExistence type="predicted"/>
<dbReference type="Pfam" id="PF01585">
    <property type="entry name" value="G-patch"/>
    <property type="match status" value="1"/>
</dbReference>
<evidence type="ECO:0000259" key="2">
    <source>
        <dbReference type="PROSITE" id="PS50174"/>
    </source>
</evidence>
<feature type="region of interest" description="Disordered" evidence="1">
    <location>
        <begin position="144"/>
        <end position="165"/>
    </location>
</feature>
<evidence type="ECO:0008006" key="6">
    <source>
        <dbReference type="Google" id="ProtNLM"/>
    </source>
</evidence>
<dbReference type="Gene3D" id="3.30.1370.50">
    <property type="entry name" value="R3H-like domain"/>
    <property type="match status" value="1"/>
</dbReference>
<feature type="domain" description="G-patch" evidence="2">
    <location>
        <begin position="308"/>
        <end position="354"/>
    </location>
</feature>
<dbReference type="PROSITE" id="PS51827">
    <property type="entry name" value="XTBD"/>
    <property type="match status" value="1"/>
</dbReference>